<keyword evidence="1" id="KW-0472">Membrane</keyword>
<keyword evidence="1" id="KW-0812">Transmembrane</keyword>
<dbReference type="RefSeq" id="WP_068837823.1">
    <property type="nucleotide sequence ID" value="NZ_BMXC01000002.1"/>
</dbReference>
<keyword evidence="3" id="KW-1185">Reference proteome</keyword>
<dbReference type="Pfam" id="PF19617">
    <property type="entry name" value="DUF6122"/>
    <property type="match status" value="1"/>
</dbReference>
<dbReference type="EMBL" id="FPCA01000002">
    <property type="protein sequence ID" value="SFU65433.1"/>
    <property type="molecule type" value="Genomic_DNA"/>
</dbReference>
<proteinExistence type="predicted"/>
<dbReference type="STRING" id="388950.GCA_001611675_01792"/>
<evidence type="ECO:0000313" key="3">
    <source>
        <dbReference type="Proteomes" id="UP000182491"/>
    </source>
</evidence>
<evidence type="ECO:0008006" key="4">
    <source>
        <dbReference type="Google" id="ProtNLM"/>
    </source>
</evidence>
<feature type="transmembrane region" description="Helical" evidence="1">
    <location>
        <begin position="6"/>
        <end position="24"/>
    </location>
</feature>
<name>A0A1I7HXM0_9BACT</name>
<dbReference type="Proteomes" id="UP000182491">
    <property type="component" value="Unassembled WGS sequence"/>
</dbReference>
<dbReference type="OrthoDB" id="289051at2"/>
<accession>A0A1I7HXM0</accession>
<feature type="transmembrane region" description="Helical" evidence="1">
    <location>
        <begin position="60"/>
        <end position="79"/>
    </location>
</feature>
<dbReference type="InterPro" id="IPR046125">
    <property type="entry name" value="DUF6122"/>
</dbReference>
<evidence type="ECO:0000313" key="2">
    <source>
        <dbReference type="EMBL" id="SFU65433.1"/>
    </source>
</evidence>
<keyword evidence="1" id="KW-1133">Transmembrane helix</keyword>
<protein>
    <recommendedName>
        <fullName evidence="4">LexA-binding, inner membrane-associated hydrolase</fullName>
    </recommendedName>
</protein>
<reference evidence="3" key="1">
    <citation type="submission" date="2016-10" db="EMBL/GenBank/DDBJ databases">
        <authorList>
            <person name="Varghese N."/>
        </authorList>
    </citation>
    <scope>NUCLEOTIDE SEQUENCE [LARGE SCALE GENOMIC DNA]</scope>
    <source>
        <strain evidence="3">DSM 18820</strain>
    </source>
</reference>
<gene>
    <name evidence="2" type="ORF">SAMN04487941_1751</name>
</gene>
<organism evidence="2 3">
    <name type="scientific">Pontibacter akesuensis</name>
    <dbReference type="NCBI Taxonomy" id="388950"/>
    <lineage>
        <taxon>Bacteria</taxon>
        <taxon>Pseudomonadati</taxon>
        <taxon>Bacteroidota</taxon>
        <taxon>Cytophagia</taxon>
        <taxon>Cytophagales</taxon>
        <taxon>Hymenobacteraceae</taxon>
        <taxon>Pontibacter</taxon>
    </lineage>
</organism>
<sequence length="108" mass="12575">MNLGFALHLFLHLLVPLAVAWFFFRAEFRRATLLMLAGLLIDLDHLLADRILDPNRCSVGYHLLHAYWLIPLYILLAFIPKTRLIGLGLVIHIILDWLDCYRQHVLGF</sequence>
<evidence type="ECO:0000256" key="1">
    <source>
        <dbReference type="SAM" id="Phobius"/>
    </source>
</evidence>
<dbReference type="AlphaFoldDB" id="A0A1I7HXM0"/>